<evidence type="ECO:0000256" key="1">
    <source>
        <dbReference type="ARBA" id="ARBA00001968"/>
    </source>
</evidence>
<dbReference type="Pfam" id="PF02545">
    <property type="entry name" value="Maf"/>
    <property type="match status" value="1"/>
</dbReference>
<dbReference type="InterPro" id="IPR029001">
    <property type="entry name" value="ITPase-like_fam"/>
</dbReference>
<keyword evidence="5" id="KW-1185">Reference proteome</keyword>
<dbReference type="PANTHER" id="PTHR43213:SF5">
    <property type="entry name" value="BIFUNCTIONAL DTTP_UTP PYROPHOSPHATASE_METHYLTRANSFERASE PROTEIN-RELATED"/>
    <property type="match status" value="1"/>
</dbReference>
<keyword evidence="3" id="KW-0963">Cytoplasm</keyword>
<comment type="subcellular location">
    <subcellularLocation>
        <location evidence="3">Cytoplasm</location>
    </subcellularLocation>
</comment>
<organism evidence="4 5">
    <name type="scientific">Calothrix parietina FACHB-288</name>
    <dbReference type="NCBI Taxonomy" id="2692896"/>
    <lineage>
        <taxon>Bacteria</taxon>
        <taxon>Bacillati</taxon>
        <taxon>Cyanobacteriota</taxon>
        <taxon>Cyanophyceae</taxon>
        <taxon>Nostocales</taxon>
        <taxon>Calotrichaceae</taxon>
        <taxon>Calothrix</taxon>
    </lineage>
</organism>
<dbReference type="NCBIfam" id="TIGR00172">
    <property type="entry name" value="maf"/>
    <property type="match status" value="1"/>
</dbReference>
<evidence type="ECO:0000313" key="4">
    <source>
        <dbReference type="EMBL" id="MBD2196510.1"/>
    </source>
</evidence>
<comment type="caution">
    <text evidence="3">Lacks conserved residue(s) required for the propagation of feature annotation.</text>
</comment>
<evidence type="ECO:0000256" key="3">
    <source>
        <dbReference type="HAMAP-Rule" id="MF_00528"/>
    </source>
</evidence>
<reference evidence="4 5" key="1">
    <citation type="journal article" date="2020" name="ISME J.">
        <title>Comparative genomics reveals insights into cyanobacterial evolution and habitat adaptation.</title>
        <authorList>
            <person name="Chen M.Y."/>
            <person name="Teng W.K."/>
            <person name="Zhao L."/>
            <person name="Hu C.X."/>
            <person name="Zhou Y.K."/>
            <person name="Han B.P."/>
            <person name="Song L.R."/>
            <person name="Shu W.S."/>
        </authorList>
    </citation>
    <scope>NUCLEOTIDE SEQUENCE [LARGE SCALE GENOMIC DNA]</scope>
    <source>
        <strain evidence="4 5">FACHB-288</strain>
    </source>
</reference>
<gene>
    <name evidence="4" type="primary">maf</name>
    <name evidence="4" type="ORF">H6G24_13540</name>
</gene>
<proteinExistence type="inferred from homology"/>
<comment type="catalytic activity">
    <reaction evidence="3">
        <text>a 2'-deoxyribonucleoside 5'-triphosphate + H2O = a 2'-deoxyribonucleoside 5'-phosphate + diphosphate + H(+)</text>
        <dbReference type="Rhea" id="RHEA:44644"/>
        <dbReference type="ChEBI" id="CHEBI:15377"/>
        <dbReference type="ChEBI" id="CHEBI:15378"/>
        <dbReference type="ChEBI" id="CHEBI:33019"/>
        <dbReference type="ChEBI" id="CHEBI:61560"/>
        <dbReference type="ChEBI" id="CHEBI:65317"/>
        <dbReference type="EC" id="3.6.1.9"/>
    </reaction>
</comment>
<dbReference type="EMBL" id="JACJQH010000018">
    <property type="protein sequence ID" value="MBD2196510.1"/>
    <property type="molecule type" value="Genomic_DNA"/>
</dbReference>
<dbReference type="EC" id="3.6.1.9" evidence="3"/>
<dbReference type="HAMAP" id="MF_00528">
    <property type="entry name" value="Maf"/>
    <property type="match status" value="1"/>
</dbReference>
<dbReference type="CDD" id="cd00555">
    <property type="entry name" value="Maf"/>
    <property type="match status" value="1"/>
</dbReference>
<evidence type="ECO:0000256" key="2">
    <source>
        <dbReference type="ARBA" id="ARBA00022801"/>
    </source>
</evidence>
<dbReference type="Gene3D" id="3.90.950.10">
    <property type="match status" value="1"/>
</dbReference>
<protein>
    <recommendedName>
        <fullName evidence="3">Nucleoside triphosphate pyrophosphatase</fullName>
        <ecNumber evidence="3">3.6.1.9</ecNumber>
    </recommendedName>
    <alternativeName>
        <fullName evidence="3">Nucleotide pyrophosphatase</fullName>
        <shortName evidence="3">Nucleotide PPase</shortName>
    </alternativeName>
</protein>
<dbReference type="InterPro" id="IPR003697">
    <property type="entry name" value="Maf-like"/>
</dbReference>
<accession>A0ABR8AAQ3</accession>
<keyword evidence="3" id="KW-0546">Nucleotide metabolism</keyword>
<comment type="caution">
    <text evidence="4">The sequence shown here is derived from an EMBL/GenBank/DDBJ whole genome shotgun (WGS) entry which is preliminary data.</text>
</comment>
<comment type="similarity">
    <text evidence="3">Belongs to the Maf family.</text>
</comment>
<dbReference type="PIRSF" id="PIRSF006305">
    <property type="entry name" value="Maf"/>
    <property type="match status" value="1"/>
</dbReference>
<keyword evidence="2 3" id="KW-0378">Hydrolase</keyword>
<evidence type="ECO:0000313" key="5">
    <source>
        <dbReference type="Proteomes" id="UP000658514"/>
    </source>
</evidence>
<dbReference type="Proteomes" id="UP000658514">
    <property type="component" value="Unassembled WGS sequence"/>
</dbReference>
<dbReference type="PANTHER" id="PTHR43213">
    <property type="entry name" value="BIFUNCTIONAL DTTP/UTP PYROPHOSPHATASE/METHYLTRANSFERASE PROTEIN-RELATED"/>
    <property type="match status" value="1"/>
</dbReference>
<name>A0ABR8AAQ3_9CYAN</name>
<comment type="catalytic activity">
    <reaction evidence="3">
        <text>a ribonucleoside 5'-triphosphate + H2O = a ribonucleoside 5'-phosphate + diphosphate + H(+)</text>
        <dbReference type="Rhea" id="RHEA:23996"/>
        <dbReference type="ChEBI" id="CHEBI:15377"/>
        <dbReference type="ChEBI" id="CHEBI:15378"/>
        <dbReference type="ChEBI" id="CHEBI:33019"/>
        <dbReference type="ChEBI" id="CHEBI:58043"/>
        <dbReference type="ChEBI" id="CHEBI:61557"/>
        <dbReference type="EC" id="3.6.1.9"/>
    </reaction>
</comment>
<comment type="function">
    <text evidence="3">Nucleoside triphosphate pyrophosphatase. May have a dual role in cell division arrest and in preventing the incorporation of modified nucleotides into cellular nucleic acids.</text>
</comment>
<comment type="cofactor">
    <cofactor evidence="1 3">
        <name>a divalent metal cation</name>
        <dbReference type="ChEBI" id="CHEBI:60240"/>
    </cofactor>
</comment>
<sequence>MKIPQFVLASASPARRRLLQSVGIEPIVYPSDFDESQIQLDDPNQLVQTLAQRKAETVIPQFESALIMGCDSVLAVNGQIHGKPANPQEAIARWQIMQGNFGDLYTGHTLIDLTQNRTVTKCQVTRVYFAQMSDRDIQAYVATGEPLKCAGAFALEGFGSLFVEKISGCHSNVIGLSLPLLRHMLKELGYNVVDFWQSQMTNDK</sequence>
<dbReference type="SUPFAM" id="SSF52972">
    <property type="entry name" value="ITPase-like"/>
    <property type="match status" value="1"/>
</dbReference>
<feature type="active site" description="Proton acceptor" evidence="3">
    <location>
        <position position="71"/>
    </location>
</feature>
<dbReference type="RefSeq" id="WP_190540585.1">
    <property type="nucleotide sequence ID" value="NZ_CAWPNO010000049.1"/>
</dbReference>